<dbReference type="AlphaFoldDB" id="A0A7X8GZR7"/>
<evidence type="ECO:0000313" key="1">
    <source>
        <dbReference type="EMBL" id="NLJ17726.1"/>
    </source>
</evidence>
<keyword evidence="1" id="KW-0808">Transferase</keyword>
<gene>
    <name evidence="1" type="ORF">GX355_02575</name>
</gene>
<protein>
    <submittedName>
        <fullName evidence="1">Phosphate acyltransferase</fullName>
    </submittedName>
</protein>
<name>A0A7X8GZR7_9LACT</name>
<comment type="caution">
    <text evidence="1">The sequence shown here is derived from an EMBL/GenBank/DDBJ whole genome shotgun (WGS) entry which is preliminary data.</text>
</comment>
<reference evidence="1 2" key="1">
    <citation type="journal article" date="2020" name="Biotechnol. Biofuels">
        <title>New insights from the biogas microbiome by comprehensive genome-resolved metagenomics of nearly 1600 species originating from multiple anaerobic digesters.</title>
        <authorList>
            <person name="Campanaro S."/>
            <person name="Treu L."/>
            <person name="Rodriguez-R L.M."/>
            <person name="Kovalovszki A."/>
            <person name="Ziels R.M."/>
            <person name="Maus I."/>
            <person name="Zhu X."/>
            <person name="Kougias P.G."/>
            <person name="Basile A."/>
            <person name="Luo G."/>
            <person name="Schluter A."/>
            <person name="Konstantinidis K.T."/>
            <person name="Angelidaki I."/>
        </authorList>
    </citation>
    <scope>NUCLEOTIDE SEQUENCE [LARGE SCALE GENOMIC DNA]</scope>
    <source>
        <strain evidence="1">AS23ysBPME_34</strain>
    </source>
</reference>
<sequence>GAILLGVQAPVIKAHGSSNEEAIFNAIRQANKILTSNVVEEIANHFRSLS</sequence>
<dbReference type="GO" id="GO:0016747">
    <property type="term" value="F:acyltransferase activity, transferring groups other than amino-acyl groups"/>
    <property type="evidence" value="ECO:0007669"/>
    <property type="project" value="InterPro"/>
</dbReference>
<dbReference type="InterPro" id="IPR003664">
    <property type="entry name" value="FA_synthesis"/>
</dbReference>
<accession>A0A7X8GZR7</accession>
<keyword evidence="1" id="KW-0012">Acyltransferase</keyword>
<dbReference type="EMBL" id="JAAYSM010000081">
    <property type="protein sequence ID" value="NLJ17726.1"/>
    <property type="molecule type" value="Genomic_DNA"/>
</dbReference>
<proteinExistence type="predicted"/>
<organism evidence="1 2">
    <name type="scientific">Globicatella sulfidifaciens</name>
    <dbReference type="NCBI Taxonomy" id="136093"/>
    <lineage>
        <taxon>Bacteria</taxon>
        <taxon>Bacillati</taxon>
        <taxon>Bacillota</taxon>
        <taxon>Bacilli</taxon>
        <taxon>Lactobacillales</taxon>
        <taxon>Aerococcaceae</taxon>
        <taxon>Globicatella</taxon>
    </lineage>
</organism>
<dbReference type="Pfam" id="PF02504">
    <property type="entry name" value="FA_synthesis"/>
    <property type="match status" value="1"/>
</dbReference>
<evidence type="ECO:0000313" key="2">
    <source>
        <dbReference type="Proteomes" id="UP000541058"/>
    </source>
</evidence>
<dbReference type="SUPFAM" id="SSF53659">
    <property type="entry name" value="Isocitrate/Isopropylmalate dehydrogenase-like"/>
    <property type="match status" value="1"/>
</dbReference>
<feature type="non-terminal residue" evidence="1">
    <location>
        <position position="1"/>
    </location>
</feature>
<dbReference type="Proteomes" id="UP000541058">
    <property type="component" value="Unassembled WGS sequence"/>
</dbReference>
<dbReference type="GO" id="GO:0006633">
    <property type="term" value="P:fatty acid biosynthetic process"/>
    <property type="evidence" value="ECO:0007669"/>
    <property type="project" value="InterPro"/>
</dbReference>
<dbReference type="Gene3D" id="3.40.718.10">
    <property type="entry name" value="Isopropylmalate Dehydrogenase"/>
    <property type="match status" value="1"/>
</dbReference>